<protein>
    <submittedName>
        <fullName evidence="3">YdeI/OmpD-associated family protein</fullName>
    </submittedName>
</protein>
<evidence type="ECO:0000313" key="3">
    <source>
        <dbReference type="EMBL" id="UUT35588.1"/>
    </source>
</evidence>
<keyword evidence="2" id="KW-0472">Membrane</keyword>
<feature type="transmembrane region" description="Helical" evidence="2">
    <location>
        <begin position="64"/>
        <end position="85"/>
    </location>
</feature>
<keyword evidence="4" id="KW-1185">Reference proteome</keyword>
<feature type="transmembrane region" description="Helical" evidence="2">
    <location>
        <begin position="125"/>
        <end position="144"/>
    </location>
</feature>
<evidence type="ECO:0000256" key="1">
    <source>
        <dbReference type="SAM" id="MobiDB-lite"/>
    </source>
</evidence>
<feature type="compositionally biased region" description="Basic residues" evidence="1">
    <location>
        <begin position="217"/>
        <end position="230"/>
    </location>
</feature>
<dbReference type="Pfam" id="PF08922">
    <property type="entry name" value="DUF1905"/>
    <property type="match status" value="1"/>
</dbReference>
<accession>A0ABY5NKA9</accession>
<dbReference type="Gene3D" id="2.40.30.100">
    <property type="entry name" value="AF2212/PG0164-like"/>
    <property type="match status" value="1"/>
</dbReference>
<organism evidence="3 4">
    <name type="scientific">Microbacterium elymi</name>
    <dbReference type="NCBI Taxonomy" id="2909587"/>
    <lineage>
        <taxon>Bacteria</taxon>
        <taxon>Bacillati</taxon>
        <taxon>Actinomycetota</taxon>
        <taxon>Actinomycetes</taxon>
        <taxon>Micrococcales</taxon>
        <taxon>Microbacteriaceae</taxon>
        <taxon>Microbacterium</taxon>
    </lineage>
</organism>
<dbReference type="EMBL" id="CP091139">
    <property type="protein sequence ID" value="UUT35588.1"/>
    <property type="molecule type" value="Genomic_DNA"/>
</dbReference>
<keyword evidence="2" id="KW-1133">Transmembrane helix</keyword>
<sequence>MLIAVLVLLSHRIPPRSPDGPQWSPTARFLGALSLGLSGMMSVTTLVSVGVQRGLADAADAPDITPWVFAGLGLMLALGVLGWFLQPAVPAGPAGADTDAAPLPLAGDERAVWYGSVAMARSGQIVLGIALVLMLIGTAAVVAIGDPRAMWIMIGTTLLLIVAAAAGVAFRVRVSAEGLARALGPRLADHPHPAGEHREGRGRHRLAVRRVRRMGLADRRRRAPGHRAAHRPGAAGGPRRGPGVRGHRRRCRHRRWAAERAARASGIRPRPPAAADGVTDTAGSGEDRSMALHLNTVLEPHGPATAIELTDEQVEELGGGRRAAVRVTIGGRTALLRLGVMGGHNLIGMSKAARAELGVEIGQTVDAVIELDTADRVVEVPDDLAAALDADPALRAGFDALAFTHRKEHVRSVVEAKQQATRERRIAAVVEKVRASLG</sequence>
<feature type="region of interest" description="Disordered" evidence="1">
    <location>
        <begin position="217"/>
        <end position="285"/>
    </location>
</feature>
<proteinExistence type="predicted"/>
<keyword evidence="2" id="KW-0812">Transmembrane</keyword>
<dbReference type="RefSeq" id="WP_259612197.1">
    <property type="nucleotide sequence ID" value="NZ_CP091139.2"/>
</dbReference>
<feature type="compositionally biased region" description="Basic residues" evidence="1">
    <location>
        <begin position="245"/>
        <end position="255"/>
    </location>
</feature>
<evidence type="ECO:0000256" key="2">
    <source>
        <dbReference type="SAM" id="Phobius"/>
    </source>
</evidence>
<dbReference type="InterPro" id="IPR015018">
    <property type="entry name" value="DUF1905"/>
</dbReference>
<dbReference type="SUPFAM" id="SSF141694">
    <property type="entry name" value="AF2212/PG0164-like"/>
    <property type="match status" value="1"/>
</dbReference>
<feature type="transmembrane region" description="Helical" evidence="2">
    <location>
        <begin position="28"/>
        <end position="52"/>
    </location>
</feature>
<dbReference type="Pfam" id="PF13376">
    <property type="entry name" value="OmdA"/>
    <property type="match status" value="1"/>
</dbReference>
<feature type="compositionally biased region" description="Gly residues" evidence="1">
    <location>
        <begin position="234"/>
        <end position="244"/>
    </location>
</feature>
<name>A0ABY5NKA9_9MICO</name>
<dbReference type="Proteomes" id="UP001054811">
    <property type="component" value="Chromosome"/>
</dbReference>
<reference evidence="3" key="1">
    <citation type="submission" date="2022-01" db="EMBL/GenBank/DDBJ databases">
        <title>Microbacterium eymi and Microbacterium rhizovicinus sp. nov., isolated from the rhizospheric soil of Elymus tsukushiensis, a plant native to the Dokdo Islands, Republic of Korea.</title>
        <authorList>
            <person name="Hwang Y.J."/>
        </authorList>
    </citation>
    <scope>NUCLEOTIDE SEQUENCE</scope>
    <source>
        <strain evidence="3">KUDC0405</strain>
    </source>
</reference>
<feature type="transmembrane region" description="Helical" evidence="2">
    <location>
        <begin position="151"/>
        <end position="170"/>
    </location>
</feature>
<evidence type="ECO:0000313" key="4">
    <source>
        <dbReference type="Proteomes" id="UP001054811"/>
    </source>
</evidence>
<dbReference type="InterPro" id="IPR037079">
    <property type="entry name" value="AF2212/PG0164-like_sf"/>
</dbReference>
<gene>
    <name evidence="3" type="ORF">L2X98_19970</name>
</gene>